<sequence>MRLTLSCFVLSGSGLAMNRPGAYSLRRPSPRIWGSRLRCVQADWFACHVGANLYFPHGRREGTFKELPKRAVEATSHPSSLMRFLARVGILCASFKNLVGVMTALSSLTTSDRRVFSPLFSTLCLGFITFRTSTRFSIGGFSVAPAPDAMIGGQL</sequence>
<evidence type="ECO:0000313" key="2">
    <source>
        <dbReference type="Proteomes" id="UP000000702"/>
    </source>
</evidence>
<organism evidence="1 2">
    <name type="scientific">Trypanosoma congolense (strain IL3000)</name>
    <dbReference type="NCBI Taxonomy" id="1068625"/>
    <lineage>
        <taxon>Eukaryota</taxon>
        <taxon>Discoba</taxon>
        <taxon>Euglenozoa</taxon>
        <taxon>Kinetoplastea</taxon>
        <taxon>Metakinetoplastina</taxon>
        <taxon>Trypanosomatida</taxon>
        <taxon>Trypanosomatidae</taxon>
        <taxon>Trypanosoma</taxon>
        <taxon>Nannomonas</taxon>
    </lineage>
</organism>
<reference evidence="2" key="1">
    <citation type="submission" date="2011-07" db="EMBL/GenBank/DDBJ databases">
        <title>Divergent evolution of antigenic variation in African trypanosomes.</title>
        <authorList>
            <person name="Jackson A.P."/>
            <person name="Berry A."/>
            <person name="Allison H.C."/>
            <person name="Burton P."/>
            <person name="Anderson J."/>
            <person name="Aslett M."/>
            <person name="Brown R."/>
            <person name="Corton N."/>
            <person name="Harris D."/>
            <person name="Hauser H."/>
            <person name="Gamble J."/>
            <person name="Gilderthorp R."/>
            <person name="McQuillan J."/>
            <person name="Quail M.A."/>
            <person name="Sanders M."/>
            <person name="Van Tonder A."/>
            <person name="Ginger M.L."/>
            <person name="Donelson J.E."/>
            <person name="Field M.C."/>
            <person name="Barry J.D."/>
            <person name="Berriman M."/>
            <person name="Hertz-Fowler C."/>
        </authorList>
    </citation>
    <scope>NUCLEOTIDE SEQUENCE [LARGE SCALE GENOMIC DNA]</scope>
    <source>
        <strain evidence="2">IL3000</strain>
    </source>
</reference>
<comment type="caution">
    <text evidence="1">The sequence shown here is derived from an EMBL/GenBank/DDBJ whole genome shotgun (WGS) entry which is preliminary data.</text>
</comment>
<protein>
    <submittedName>
        <fullName evidence="1">WGS project CAEQ00000000 data, annotated contig 1201</fullName>
    </submittedName>
</protein>
<dbReference type="AlphaFoldDB" id="F9W4L5"/>
<dbReference type="VEuPathDB" id="TriTrypDB:TcIL3000_0_30230"/>
<evidence type="ECO:0000313" key="1">
    <source>
        <dbReference type="EMBL" id="CCD12109.1"/>
    </source>
</evidence>
<proteinExistence type="predicted"/>
<accession>F9W4L5</accession>
<dbReference type="Proteomes" id="UP000000702">
    <property type="component" value="Unassembled WGS sequence"/>
</dbReference>
<gene>
    <name evidence="1" type="ORF">TCIL3000_0_30230</name>
</gene>
<dbReference type="EMBL" id="CAEQ01000576">
    <property type="protein sequence ID" value="CCD12109.1"/>
    <property type="molecule type" value="Genomic_DNA"/>
</dbReference>
<keyword evidence="2" id="KW-1185">Reference proteome</keyword>
<reference evidence="1 2" key="2">
    <citation type="journal article" date="2012" name="Proc. Natl. Acad. Sci. U.S.A.">
        <title>Antigenic diversity is generated by distinct evolutionary mechanisms in African trypanosome species.</title>
        <authorList>
            <person name="Jackson A.P."/>
            <person name="Berry A."/>
            <person name="Aslett M."/>
            <person name="Allison H.C."/>
            <person name="Burton P."/>
            <person name="Vavrova-Anderson J."/>
            <person name="Brown R."/>
            <person name="Browne H."/>
            <person name="Corton N."/>
            <person name="Hauser H."/>
            <person name="Gamble J."/>
            <person name="Gilderthorp R."/>
            <person name="Marcello L."/>
            <person name="McQuillan J."/>
            <person name="Otto T.D."/>
            <person name="Quail M.A."/>
            <person name="Sanders M.J."/>
            <person name="van Tonder A."/>
            <person name="Ginger M.L."/>
            <person name="Field M.C."/>
            <person name="Barry J.D."/>
            <person name="Hertz-Fowler C."/>
            <person name="Berriman M."/>
        </authorList>
    </citation>
    <scope>NUCLEOTIDE SEQUENCE [LARGE SCALE GENOMIC DNA]</scope>
    <source>
        <strain evidence="1 2">IL3000</strain>
    </source>
</reference>
<name>F9W4L5_TRYCI</name>